<proteinExistence type="predicted"/>
<gene>
    <name evidence="2" type="ORF">GS399_14990</name>
</gene>
<sequence>MKIKIALISLLALAFVGFKEKGLSGQAVCFGDSITYGANVDGYSWVSYLKELHPEVDFVNAGRSGRKTSDKKELLPVLEKYPKANEYLIFLGVNDLKDGTGSMVNSCVENMKWMIAEIRQVNGKADIVILAPTDINLKTMNEVNIKKKYNDNTKNALQALSKKYKALAKEEHVEFVSLLHTVSKSNYADGLHPNLAGQKEIAEMVWKRLN</sequence>
<feature type="domain" description="SGNH hydrolase-type esterase" evidence="1">
    <location>
        <begin position="29"/>
        <end position="199"/>
    </location>
</feature>
<name>A0A7K1YCH0_9SPHI</name>
<dbReference type="InterPro" id="IPR036514">
    <property type="entry name" value="SGNH_hydro_sf"/>
</dbReference>
<evidence type="ECO:0000313" key="2">
    <source>
        <dbReference type="EMBL" id="MXV52282.1"/>
    </source>
</evidence>
<comment type="caution">
    <text evidence="2">The sequence shown here is derived from an EMBL/GenBank/DDBJ whole genome shotgun (WGS) entry which is preliminary data.</text>
</comment>
<dbReference type="CDD" id="cd00229">
    <property type="entry name" value="SGNH_hydrolase"/>
    <property type="match status" value="1"/>
</dbReference>
<keyword evidence="3" id="KW-1185">Reference proteome</keyword>
<dbReference type="Gene3D" id="3.40.50.1110">
    <property type="entry name" value="SGNH hydrolase"/>
    <property type="match status" value="1"/>
</dbReference>
<accession>A0A7K1YCH0</accession>
<evidence type="ECO:0000259" key="1">
    <source>
        <dbReference type="Pfam" id="PF13472"/>
    </source>
</evidence>
<dbReference type="EMBL" id="WVHT01000007">
    <property type="protein sequence ID" value="MXV52282.1"/>
    <property type="molecule type" value="Genomic_DNA"/>
</dbReference>
<protein>
    <recommendedName>
        <fullName evidence="1">SGNH hydrolase-type esterase domain-containing protein</fullName>
    </recommendedName>
</protein>
<dbReference type="InterPro" id="IPR013830">
    <property type="entry name" value="SGNH_hydro"/>
</dbReference>
<dbReference type="Proteomes" id="UP000466586">
    <property type="component" value="Unassembled WGS sequence"/>
</dbReference>
<dbReference type="SUPFAM" id="SSF52266">
    <property type="entry name" value="SGNH hydrolase"/>
    <property type="match status" value="1"/>
</dbReference>
<dbReference type="RefSeq" id="WP_160845460.1">
    <property type="nucleotide sequence ID" value="NZ_WVHT01000007.1"/>
</dbReference>
<dbReference type="Pfam" id="PF13472">
    <property type="entry name" value="Lipase_GDSL_2"/>
    <property type="match status" value="1"/>
</dbReference>
<dbReference type="PANTHER" id="PTHR30383:SF29">
    <property type="entry name" value="SGNH HYDROLASE-TYPE ESTERASE DOMAIN-CONTAINING PROTEIN"/>
    <property type="match status" value="1"/>
</dbReference>
<dbReference type="AlphaFoldDB" id="A0A7K1YCH0"/>
<organism evidence="2 3">
    <name type="scientific">Hufsiella arboris</name>
    <dbReference type="NCBI Taxonomy" id="2695275"/>
    <lineage>
        <taxon>Bacteria</taxon>
        <taxon>Pseudomonadati</taxon>
        <taxon>Bacteroidota</taxon>
        <taxon>Sphingobacteriia</taxon>
        <taxon>Sphingobacteriales</taxon>
        <taxon>Sphingobacteriaceae</taxon>
        <taxon>Hufsiella</taxon>
    </lineage>
</organism>
<dbReference type="GO" id="GO:0016788">
    <property type="term" value="F:hydrolase activity, acting on ester bonds"/>
    <property type="evidence" value="ECO:0007669"/>
    <property type="project" value="UniProtKB-ARBA"/>
</dbReference>
<dbReference type="InterPro" id="IPR051532">
    <property type="entry name" value="Ester_Hydrolysis_Enzymes"/>
</dbReference>
<evidence type="ECO:0000313" key="3">
    <source>
        <dbReference type="Proteomes" id="UP000466586"/>
    </source>
</evidence>
<dbReference type="PANTHER" id="PTHR30383">
    <property type="entry name" value="THIOESTERASE 1/PROTEASE 1/LYSOPHOSPHOLIPASE L1"/>
    <property type="match status" value="1"/>
</dbReference>
<reference evidence="2 3" key="1">
    <citation type="submission" date="2019-11" db="EMBL/GenBank/DDBJ databases">
        <title>Pedobacter sp. HMF7647 Genome sequencing and assembly.</title>
        <authorList>
            <person name="Kang H."/>
            <person name="Kim H."/>
            <person name="Joh K."/>
        </authorList>
    </citation>
    <scope>NUCLEOTIDE SEQUENCE [LARGE SCALE GENOMIC DNA]</scope>
    <source>
        <strain evidence="2 3">HMF7647</strain>
    </source>
</reference>